<reference evidence="2 3" key="3">
    <citation type="journal article" date="2020" name="BMC Genomics">
        <title>Intraspecific diversification of the crop wild relative Brassica cretica Lam. using demographic model selection.</title>
        <authorList>
            <person name="Kioukis A."/>
            <person name="Michalopoulou V.A."/>
            <person name="Briers L."/>
            <person name="Pirintsos S."/>
            <person name="Studholme D.J."/>
            <person name="Pavlidis P."/>
            <person name="Sarris P.F."/>
        </authorList>
    </citation>
    <scope>NUCLEOTIDE SEQUENCE [LARGE SCALE GENOMIC DNA]</scope>
    <source>
        <strain evidence="3">cv. PFS-1207/04</strain>
        <strain evidence="2">PFS-1207/04</strain>
    </source>
</reference>
<evidence type="ECO:0000313" key="1">
    <source>
        <dbReference type="EMBL" id="KAF2601628.1"/>
    </source>
</evidence>
<name>A0A3N6RF05_BRACR</name>
<dbReference type="AlphaFoldDB" id="A0A3N6RF05"/>
<dbReference type="Proteomes" id="UP000266723">
    <property type="component" value="Unassembled WGS sequence"/>
</dbReference>
<evidence type="ECO:0000313" key="2">
    <source>
        <dbReference type="EMBL" id="KAF3577039.1"/>
    </source>
</evidence>
<accession>A0A3N6RF05</accession>
<dbReference type="EMBL" id="QGKY02000094">
    <property type="protein sequence ID" value="KAF2601628.1"/>
    <property type="molecule type" value="Genomic_DNA"/>
</dbReference>
<organism evidence="1">
    <name type="scientific">Brassica cretica</name>
    <name type="common">Mustard</name>
    <dbReference type="NCBI Taxonomy" id="69181"/>
    <lineage>
        <taxon>Eukaryota</taxon>
        <taxon>Viridiplantae</taxon>
        <taxon>Streptophyta</taxon>
        <taxon>Embryophyta</taxon>
        <taxon>Tracheophyta</taxon>
        <taxon>Spermatophyta</taxon>
        <taxon>Magnoliopsida</taxon>
        <taxon>eudicotyledons</taxon>
        <taxon>Gunneridae</taxon>
        <taxon>Pentapetalae</taxon>
        <taxon>rosids</taxon>
        <taxon>malvids</taxon>
        <taxon>Brassicales</taxon>
        <taxon>Brassicaceae</taxon>
        <taxon>Brassiceae</taxon>
        <taxon>Brassica</taxon>
    </lineage>
</organism>
<reference evidence="1" key="1">
    <citation type="submission" date="2019-12" db="EMBL/GenBank/DDBJ databases">
        <title>Genome sequencing and annotation of Brassica cretica.</title>
        <authorList>
            <person name="Studholme D.J."/>
            <person name="Sarris P.F."/>
        </authorList>
    </citation>
    <scope>NUCLEOTIDE SEQUENCE</scope>
    <source>
        <strain evidence="1">PFS-102/07</strain>
        <tissue evidence="1">Leaf</tissue>
    </source>
</reference>
<dbReference type="EMBL" id="QGKV02000649">
    <property type="protein sequence ID" value="KAF3577039.1"/>
    <property type="molecule type" value="Genomic_DNA"/>
</dbReference>
<evidence type="ECO:0000313" key="3">
    <source>
        <dbReference type="Proteomes" id="UP000266723"/>
    </source>
</evidence>
<comment type="caution">
    <text evidence="1">The sequence shown here is derived from an EMBL/GenBank/DDBJ whole genome shotgun (WGS) entry which is preliminary data.</text>
</comment>
<gene>
    <name evidence="2" type="ORF">DY000_02035791</name>
    <name evidence="1" type="ORF">F2Q70_00028706</name>
</gene>
<keyword evidence="3" id="KW-1185">Reference proteome</keyword>
<reference evidence="2" key="2">
    <citation type="submission" date="2019-12" db="EMBL/GenBank/DDBJ databases">
        <authorList>
            <person name="Studholme D.J."/>
            <person name="Sarris P."/>
        </authorList>
    </citation>
    <scope>NUCLEOTIDE SEQUENCE</scope>
    <source>
        <strain evidence="2">PFS-1207/04</strain>
        <tissue evidence="2">Leaf</tissue>
    </source>
</reference>
<proteinExistence type="predicted"/>
<sequence>MKIGRVWASTTRVKPPQVRLPASLNQEEETKSSDAAWITRVRLPARTERVRKRDELTRVEGRGEPYPRT</sequence>
<protein>
    <submittedName>
        <fullName evidence="1">Uncharacterized protein</fullName>
    </submittedName>
</protein>